<dbReference type="RefSeq" id="WP_379591621.1">
    <property type="nucleotide sequence ID" value="NZ_JBHTKK010000008.1"/>
</dbReference>
<dbReference type="HAMAP" id="MF_00728">
    <property type="entry name" value="EzrA"/>
    <property type="match status" value="1"/>
</dbReference>
<evidence type="ECO:0000313" key="9">
    <source>
        <dbReference type="EMBL" id="MFD1066030.1"/>
    </source>
</evidence>
<feature type="topological domain" description="Extracellular" evidence="8">
    <location>
        <begin position="1"/>
        <end position="2"/>
    </location>
</feature>
<keyword evidence="6 8" id="KW-0717">Septation</keyword>
<keyword evidence="8" id="KW-1003">Cell membrane</keyword>
<keyword evidence="2 8" id="KW-0812">Transmembrane</keyword>
<keyword evidence="4 8" id="KW-0175">Coiled coil</keyword>
<evidence type="ECO:0000256" key="7">
    <source>
        <dbReference type="ARBA" id="ARBA00023306"/>
    </source>
</evidence>
<comment type="function">
    <text evidence="8">Negative regulator of FtsZ ring formation; modulates the frequency and position of FtsZ ring formation. Inhibits FtsZ ring formation at polar sites. Interacts either with FtsZ or with one of its binding partners to promote depolymerization.</text>
</comment>
<dbReference type="Proteomes" id="UP001597041">
    <property type="component" value="Unassembled WGS sequence"/>
</dbReference>
<organism evidence="9 10">
    <name type="scientific">Oceanobacillus locisalsi</name>
    <dbReference type="NCBI Taxonomy" id="546107"/>
    <lineage>
        <taxon>Bacteria</taxon>
        <taxon>Bacillati</taxon>
        <taxon>Bacillota</taxon>
        <taxon>Bacilli</taxon>
        <taxon>Bacillales</taxon>
        <taxon>Bacillaceae</taxon>
        <taxon>Oceanobacillus</taxon>
    </lineage>
</organism>
<dbReference type="NCBIfam" id="NF003413">
    <property type="entry name" value="PRK04778.1-7"/>
    <property type="match status" value="1"/>
</dbReference>
<evidence type="ECO:0000256" key="5">
    <source>
        <dbReference type="ARBA" id="ARBA00023136"/>
    </source>
</evidence>
<reference evidence="10" key="1">
    <citation type="journal article" date="2019" name="Int. J. Syst. Evol. Microbiol.">
        <title>The Global Catalogue of Microorganisms (GCM) 10K type strain sequencing project: providing services to taxonomists for standard genome sequencing and annotation.</title>
        <authorList>
            <consortium name="The Broad Institute Genomics Platform"/>
            <consortium name="The Broad Institute Genome Sequencing Center for Infectious Disease"/>
            <person name="Wu L."/>
            <person name="Ma J."/>
        </authorList>
    </citation>
    <scope>NUCLEOTIDE SEQUENCE [LARGE SCALE GENOMIC DNA]</scope>
    <source>
        <strain evidence="10">CCUG 56608</strain>
    </source>
</reference>
<feature type="coiled-coil region" evidence="8">
    <location>
        <begin position="105"/>
        <end position="143"/>
    </location>
</feature>
<gene>
    <name evidence="8 9" type="primary">ezrA</name>
    <name evidence="9" type="ORF">ACFQ19_08335</name>
</gene>
<evidence type="ECO:0000256" key="3">
    <source>
        <dbReference type="ARBA" id="ARBA00022989"/>
    </source>
</evidence>
<feature type="coiled-coil region" evidence="8">
    <location>
        <begin position="249"/>
        <end position="435"/>
    </location>
</feature>
<sequence length="566" mass="66192">MAVVVGIILAVIVCLTVALIIRKRVYDQVDYLENWKLDITDRDVAKQIAKIKTLNLSGETLEKFETWKEEWEKIVTKSLPDVEKYLMRAEEAADRFLVPKAKKILKDTESHLEKNEEEIKEIMEELEELLRAEEAGRGGAEELKPRIKGLRSMLSQSRYQYGKAEKEFDKDIDALELMLDQYYAFVDDGDYLKANENIQELKDSTEKVENKLEVFPDLFKKVKQELPSQLANLSAGMKEMREDGYRIKHLGFEREMVTYQEQLKDLESQLEAADITDVEEQLQQIEARISEMYEALEEEAVAKNYVEQKSQEYEDSVQQISATFEAAKEEVEEIQKAYYLEEDDMERFQTMGKAIKDLKQHAEAIANNMEDDKRTHLELKKEMEEGFKKIAELEEEHEAFQKSIANLRKDELEARDKLEEMRNQLTELHRKLKKSNIPGVPSYIWTSFETAVQKNSQVIEVLETYPLDMSNVQYALNEAKKTIDQAYEQVNQMLDQAFLTEQVIQYANRYRSNNSDLHQKLKEAERLFRNYEYELSLEHAANAVEEVEPGALKKIESYQAERNKET</sequence>
<evidence type="ECO:0000256" key="2">
    <source>
        <dbReference type="ARBA" id="ARBA00022692"/>
    </source>
</evidence>
<keyword evidence="1 8" id="KW-0132">Cell division</keyword>
<evidence type="ECO:0000313" key="10">
    <source>
        <dbReference type="Proteomes" id="UP001597041"/>
    </source>
</evidence>
<dbReference type="InterPro" id="IPR010379">
    <property type="entry name" value="EzrA"/>
</dbReference>
<dbReference type="Pfam" id="PF06160">
    <property type="entry name" value="EzrA"/>
    <property type="match status" value="1"/>
</dbReference>
<proteinExistence type="inferred from homology"/>
<feature type="topological domain" description="Cytoplasmic" evidence="8">
    <location>
        <begin position="22"/>
        <end position="566"/>
    </location>
</feature>
<keyword evidence="7 8" id="KW-0131">Cell cycle</keyword>
<dbReference type="EMBL" id="JBHTKK010000008">
    <property type="protein sequence ID" value="MFD1066030.1"/>
    <property type="molecule type" value="Genomic_DNA"/>
</dbReference>
<feature type="coiled-coil region" evidence="8">
    <location>
        <begin position="469"/>
        <end position="534"/>
    </location>
</feature>
<evidence type="ECO:0000256" key="1">
    <source>
        <dbReference type="ARBA" id="ARBA00022618"/>
    </source>
</evidence>
<evidence type="ECO:0000256" key="8">
    <source>
        <dbReference type="HAMAP-Rule" id="MF_00728"/>
    </source>
</evidence>
<comment type="caution">
    <text evidence="9">The sequence shown here is derived from an EMBL/GenBank/DDBJ whole genome shotgun (WGS) entry which is preliminary data.</text>
</comment>
<keyword evidence="3 8" id="KW-1133">Transmembrane helix</keyword>
<name>A0ABW3NHW6_9BACI</name>
<accession>A0ABW3NHW6</accession>
<keyword evidence="5 8" id="KW-0472">Membrane</keyword>
<comment type="subcellular location">
    <subcellularLocation>
        <location evidence="8">Cell membrane</location>
        <topology evidence="8">Single-pass membrane protein</topology>
    </subcellularLocation>
    <text evidence="8">Colocalized with FtsZ to the nascent septal site.</text>
</comment>
<evidence type="ECO:0000256" key="6">
    <source>
        <dbReference type="ARBA" id="ARBA00023210"/>
    </source>
</evidence>
<protein>
    <recommendedName>
        <fullName evidence="8">Septation ring formation regulator EzrA</fullName>
    </recommendedName>
</protein>
<keyword evidence="10" id="KW-1185">Reference proteome</keyword>
<evidence type="ECO:0000256" key="4">
    <source>
        <dbReference type="ARBA" id="ARBA00023054"/>
    </source>
</evidence>
<comment type="similarity">
    <text evidence="8">Belongs to the EzrA family.</text>
</comment>